<dbReference type="AlphaFoldDB" id="A0A2P2C0X8"/>
<dbReference type="GO" id="GO:0016747">
    <property type="term" value="F:acyltransferase activity, transferring groups other than amino-acyl groups"/>
    <property type="evidence" value="ECO:0007669"/>
    <property type="project" value="InterPro"/>
</dbReference>
<name>A0A2P2C0X8_9ZZZZ</name>
<dbReference type="Gene3D" id="3.40.630.30">
    <property type="match status" value="1"/>
</dbReference>
<protein>
    <submittedName>
        <fullName evidence="2">GCN5-related N-acetyltransferase</fullName>
    </submittedName>
</protein>
<dbReference type="PANTHER" id="PTHR43792">
    <property type="entry name" value="GNAT FAMILY, PUTATIVE (AFU_ORTHOLOGUE AFUA_3G00765)-RELATED-RELATED"/>
    <property type="match status" value="1"/>
</dbReference>
<dbReference type="InterPro" id="IPR051531">
    <property type="entry name" value="N-acetyltransferase"/>
</dbReference>
<dbReference type="SUPFAM" id="SSF55729">
    <property type="entry name" value="Acyl-CoA N-acyltransferases (Nat)"/>
    <property type="match status" value="1"/>
</dbReference>
<evidence type="ECO:0000313" key="2">
    <source>
        <dbReference type="EMBL" id="CUR55651.1"/>
    </source>
</evidence>
<dbReference type="PROSITE" id="PS51186">
    <property type="entry name" value="GNAT"/>
    <property type="match status" value="1"/>
</dbReference>
<accession>A0A2P2C0X8</accession>
<dbReference type="InterPro" id="IPR000182">
    <property type="entry name" value="GNAT_dom"/>
</dbReference>
<dbReference type="Pfam" id="PF13302">
    <property type="entry name" value="Acetyltransf_3"/>
    <property type="match status" value="1"/>
</dbReference>
<feature type="domain" description="N-acetyltransferase" evidence="1">
    <location>
        <begin position="12"/>
        <end position="161"/>
    </location>
</feature>
<sequence length="164" mass="17622">MSLPPEISSSRLRLPLVTPEEAADMLAGRRRPQWHPDYPRQDDQDAASMVHGVDPWGPRHVVRAFDGLVVGSIGFFGPPDVVDGVLETEIGYGLVAEARGRGVATEAVRALLRHTDRHGVRVRASVLPDNTASLKVLAACGFTELRGSTGEGELVMARPLPVTA</sequence>
<keyword evidence="2" id="KW-0808">Transferase</keyword>
<dbReference type="PANTHER" id="PTHR43792:SF13">
    <property type="entry name" value="ACETYLTRANSFERASE"/>
    <property type="match status" value="1"/>
</dbReference>
<gene>
    <name evidence="2" type="ORF">NOCA2290038</name>
</gene>
<organism evidence="2">
    <name type="scientific">metagenome</name>
    <dbReference type="NCBI Taxonomy" id="256318"/>
    <lineage>
        <taxon>unclassified sequences</taxon>
        <taxon>metagenomes</taxon>
    </lineage>
</organism>
<reference evidence="2" key="1">
    <citation type="submission" date="2015-08" db="EMBL/GenBank/DDBJ databases">
        <authorList>
            <person name="Babu N.S."/>
            <person name="Beckwith C.J."/>
            <person name="Beseler K.G."/>
            <person name="Brison A."/>
            <person name="Carone J.V."/>
            <person name="Caskin T.P."/>
            <person name="Diamond M."/>
            <person name="Durham M.E."/>
            <person name="Foxe J.M."/>
            <person name="Go M."/>
            <person name="Henderson B.A."/>
            <person name="Jones I.B."/>
            <person name="McGettigan J.A."/>
            <person name="Micheletti S.J."/>
            <person name="Nasrallah M.E."/>
            <person name="Ortiz D."/>
            <person name="Piller C.R."/>
            <person name="Privatt S.R."/>
            <person name="Schneider S.L."/>
            <person name="Sharp S."/>
            <person name="Smith T.C."/>
            <person name="Stanton J.D."/>
            <person name="Ullery H.E."/>
            <person name="Wilson R.J."/>
            <person name="Serrano M.G."/>
            <person name="Buck G."/>
            <person name="Lee V."/>
            <person name="Wang Y."/>
            <person name="Carvalho R."/>
            <person name="Voegtly L."/>
            <person name="Shi R."/>
            <person name="Duckworth R."/>
            <person name="Johnson A."/>
            <person name="Loviza R."/>
            <person name="Walstead R."/>
            <person name="Shah Z."/>
            <person name="Kiflezghi M."/>
            <person name="Wade K."/>
            <person name="Ball S.L."/>
            <person name="Bradley K.W."/>
            <person name="Asai D.J."/>
            <person name="Bowman C.A."/>
            <person name="Russell D.A."/>
            <person name="Pope W.H."/>
            <person name="Jacobs-Sera D."/>
            <person name="Hendrix R.W."/>
            <person name="Hatfull G.F."/>
        </authorList>
    </citation>
    <scope>NUCLEOTIDE SEQUENCE</scope>
</reference>
<evidence type="ECO:0000259" key="1">
    <source>
        <dbReference type="PROSITE" id="PS51186"/>
    </source>
</evidence>
<proteinExistence type="predicted"/>
<dbReference type="EMBL" id="CZKA01000022">
    <property type="protein sequence ID" value="CUR55651.1"/>
    <property type="molecule type" value="Genomic_DNA"/>
</dbReference>
<dbReference type="InterPro" id="IPR016181">
    <property type="entry name" value="Acyl_CoA_acyltransferase"/>
</dbReference>